<evidence type="ECO:0000256" key="2">
    <source>
        <dbReference type="ARBA" id="ARBA00022670"/>
    </source>
</evidence>
<evidence type="ECO:0000313" key="5">
    <source>
        <dbReference type="EMBL" id="EUR68042.1"/>
    </source>
</evidence>
<dbReference type="AlphaFoldDB" id="W7FBE8"/>
<dbReference type="NCBIfam" id="TIGR03692">
    <property type="entry name" value="ATP_dep_HslV"/>
    <property type="match status" value="1"/>
</dbReference>
<dbReference type="Gene3D" id="3.60.20.10">
    <property type="entry name" value="Glutamine Phosphoribosylpyrophosphate, subunit 1, domain 1"/>
    <property type="match status" value="1"/>
</dbReference>
<dbReference type="Pfam" id="PF00227">
    <property type="entry name" value="Proteasome"/>
    <property type="match status" value="1"/>
</dbReference>
<evidence type="ECO:0000256" key="3">
    <source>
        <dbReference type="ARBA" id="ARBA00022698"/>
    </source>
</evidence>
<comment type="similarity">
    <text evidence="1">Belongs to the peptidase T1B family. HslV subfamily.</text>
</comment>
<evidence type="ECO:0000256" key="1">
    <source>
        <dbReference type="ARBA" id="ARBA00006053"/>
    </source>
</evidence>
<dbReference type="PANTHER" id="PTHR32194">
    <property type="entry name" value="METALLOPROTEASE TLDD"/>
    <property type="match status" value="1"/>
</dbReference>
<dbReference type="Proteomes" id="UP000030688">
    <property type="component" value="Unassembled WGS sequence"/>
</dbReference>
<dbReference type="GO" id="GO:0005839">
    <property type="term" value="C:proteasome core complex"/>
    <property type="evidence" value="ECO:0007669"/>
    <property type="project" value="InterPro"/>
</dbReference>
<dbReference type="PANTHER" id="PTHR32194:SF7">
    <property type="entry name" value="ATP-DEPENDENT PROTEASE SUBUNIT HSLV"/>
    <property type="match status" value="1"/>
</dbReference>
<evidence type="ECO:0000313" key="6">
    <source>
        <dbReference type="Proteomes" id="UP000030688"/>
    </source>
</evidence>
<dbReference type="OrthoDB" id="276825at2759"/>
<keyword evidence="2 5" id="KW-0645">Protease</keyword>
<reference evidence="5 6" key="2">
    <citation type="submission" date="2013-02" db="EMBL/GenBank/DDBJ databases">
        <title>The Genome Sequence of Plasmodium falciparum 7G8.</title>
        <authorList>
            <consortium name="The Broad Institute Genome Sequencing Platform"/>
            <consortium name="The Broad Institute Genome Sequencing Center for Infectious Disease"/>
            <person name="Neafsey D."/>
            <person name="Cheeseman I."/>
            <person name="Volkman S."/>
            <person name="Adams J."/>
            <person name="Walker B."/>
            <person name="Young S.K."/>
            <person name="Zeng Q."/>
            <person name="Gargeya S."/>
            <person name="Fitzgerald M."/>
            <person name="Haas B."/>
            <person name="Abouelleil A."/>
            <person name="Alvarado L."/>
            <person name="Arachchi H.M."/>
            <person name="Berlin A.M."/>
            <person name="Chapman S.B."/>
            <person name="Dewar J."/>
            <person name="Goldberg J."/>
            <person name="Griggs A."/>
            <person name="Gujja S."/>
            <person name="Hansen M."/>
            <person name="Howarth C."/>
            <person name="Imamovic A."/>
            <person name="Larimer J."/>
            <person name="McCowan C."/>
            <person name="Murphy C."/>
            <person name="Neiman D."/>
            <person name="Pearson M."/>
            <person name="Priest M."/>
            <person name="Roberts A."/>
            <person name="Saif S."/>
            <person name="Shea T."/>
            <person name="Sisk P."/>
            <person name="Sykes S."/>
            <person name="Wortman J."/>
            <person name="Nusbaum C."/>
            <person name="Birren B."/>
        </authorList>
    </citation>
    <scope>NUCLEOTIDE SEQUENCE [LARGE SCALE GENOMIC DNA]</scope>
    <source>
        <strain evidence="5 6">7G8</strain>
    </source>
</reference>
<sequence>MFIRNFVNIIGSQKSITKTIARNYFSDNSKLIIPRHGTTILCVRKNNEVIVKGNAKKIRRLKDNILMGFAGATADCFTLLDKFETKIDEYPNQLLRSCVELAKLWRTDRYLRHLEAVLIVADKDILLEVTGNGDVLEPSGNVLGTGSGGPYAMAAARALYDVENLSAKDIAYKAMNIAADMCCHTNNNFICETL</sequence>
<name>W7FBE8_PLAF8</name>
<dbReference type="EMBL" id="KE123629">
    <property type="protein sequence ID" value="EUR68042.1"/>
    <property type="molecule type" value="Genomic_DNA"/>
</dbReference>
<reference evidence="6" key="1">
    <citation type="submission" date="2007-11" db="EMBL/GenBank/DDBJ databases">
        <authorList>
            <consortium name="The Broad Institute Genome Sequencing Platform"/>
            <person name="Volkman S.K."/>
            <person name="Daily J.P."/>
            <person name="Sarr O."/>
            <person name="Ndiaye D."/>
            <person name="Ndir O."/>
            <person name="Mboup S."/>
            <person name="Lukens A."/>
            <person name="Stange-Thomann N."/>
            <person name="Mauceli E."/>
            <person name="Gnerre S."/>
            <person name="Jaffe D."/>
            <person name="Zainoun J."/>
            <person name="Wiegand R.C."/>
            <person name="Birren B."/>
            <person name="Galagan J."/>
            <person name="Lander E."/>
            <person name="Wirth D.F."/>
        </authorList>
    </citation>
    <scope>NUCLEOTIDE SEQUENCE [LARGE SCALE GENOMIC DNA]</scope>
    <source>
        <strain evidence="6">7G8</strain>
    </source>
</reference>
<keyword evidence="3" id="KW-0888">Threonine protease</keyword>
<dbReference type="NCBIfam" id="NF003964">
    <property type="entry name" value="PRK05456.1"/>
    <property type="match status" value="1"/>
</dbReference>
<gene>
    <name evidence="5" type="ORF">PFBG_04007</name>
</gene>
<keyword evidence="4" id="KW-0378">Hydrolase</keyword>
<dbReference type="SUPFAM" id="SSF56235">
    <property type="entry name" value="N-terminal nucleophile aminohydrolases (Ntn hydrolases)"/>
    <property type="match status" value="1"/>
</dbReference>
<dbReference type="GO" id="GO:0051603">
    <property type="term" value="P:proteolysis involved in protein catabolic process"/>
    <property type="evidence" value="ECO:0007669"/>
    <property type="project" value="InterPro"/>
</dbReference>
<dbReference type="GO" id="GO:0009376">
    <property type="term" value="C:HslUV protease complex"/>
    <property type="evidence" value="ECO:0007669"/>
    <property type="project" value="InterPro"/>
</dbReference>
<dbReference type="InterPro" id="IPR029055">
    <property type="entry name" value="Ntn_hydrolases_N"/>
</dbReference>
<dbReference type="PROSITE" id="PS51476">
    <property type="entry name" value="PROTEASOME_BETA_2"/>
    <property type="match status" value="1"/>
</dbReference>
<dbReference type="GO" id="GO:0004298">
    <property type="term" value="F:threonine-type endopeptidase activity"/>
    <property type="evidence" value="ECO:0007669"/>
    <property type="project" value="UniProtKB-KW"/>
</dbReference>
<proteinExistence type="inferred from homology"/>
<protein>
    <submittedName>
        <fullName evidence="5">ATP-dependent protease HslVU, peptidase subunit</fullName>
    </submittedName>
</protein>
<dbReference type="InterPro" id="IPR022281">
    <property type="entry name" value="ATP-dep_Prtase_HsIV_su"/>
</dbReference>
<evidence type="ECO:0000256" key="4">
    <source>
        <dbReference type="ARBA" id="ARBA00022801"/>
    </source>
</evidence>
<dbReference type="InterPro" id="IPR023333">
    <property type="entry name" value="Proteasome_suB-type"/>
</dbReference>
<accession>W7FBE8</accession>
<dbReference type="InterPro" id="IPR001353">
    <property type="entry name" value="Proteasome_sua/b"/>
</dbReference>
<organism evidence="5 6">
    <name type="scientific">Plasmodium falciparum (isolate 7G8)</name>
    <dbReference type="NCBI Taxonomy" id="57266"/>
    <lineage>
        <taxon>Eukaryota</taxon>
        <taxon>Sar</taxon>
        <taxon>Alveolata</taxon>
        <taxon>Apicomplexa</taxon>
        <taxon>Aconoidasida</taxon>
        <taxon>Haemosporida</taxon>
        <taxon>Plasmodiidae</taxon>
        <taxon>Plasmodium</taxon>
        <taxon>Plasmodium (Laverania)</taxon>
    </lineage>
</organism>